<sequence>VETGTISRDGTTVIATVNYKVVHDKLTDATRNTLQEAAQQGRADFSRPADYSCGRADLAPGRLAFRRTALISAGRADFSPSGV</sequence>
<dbReference type="Proteomes" id="UP001518140">
    <property type="component" value="Unassembled WGS sequence"/>
</dbReference>
<accession>A0ABX0E1S0</accession>
<dbReference type="RefSeq" id="WP_165344640.1">
    <property type="nucleotide sequence ID" value="NZ_JAAKZX010000229.1"/>
</dbReference>
<comment type="caution">
    <text evidence="1">The sequence shown here is derived from an EMBL/GenBank/DDBJ whole genome shotgun (WGS) entry which is preliminary data.</text>
</comment>
<name>A0ABX0E1S0_9ACTN</name>
<evidence type="ECO:0000313" key="2">
    <source>
        <dbReference type="Proteomes" id="UP001518140"/>
    </source>
</evidence>
<keyword evidence="2" id="KW-1185">Reference proteome</keyword>
<proteinExistence type="predicted"/>
<organism evidence="1 2">
    <name type="scientific">Streptomyces ureilyticus</name>
    <dbReference type="NCBI Taxonomy" id="1775131"/>
    <lineage>
        <taxon>Bacteria</taxon>
        <taxon>Bacillati</taxon>
        <taxon>Actinomycetota</taxon>
        <taxon>Actinomycetes</taxon>
        <taxon>Kitasatosporales</taxon>
        <taxon>Streptomycetaceae</taxon>
        <taxon>Streptomyces</taxon>
    </lineage>
</organism>
<dbReference type="EMBL" id="JAAKZX010000229">
    <property type="protein sequence ID" value="NGO48141.1"/>
    <property type="molecule type" value="Genomic_DNA"/>
</dbReference>
<protein>
    <submittedName>
        <fullName evidence="1">Uncharacterized protein</fullName>
    </submittedName>
</protein>
<feature type="non-terminal residue" evidence="1">
    <location>
        <position position="1"/>
    </location>
</feature>
<gene>
    <name evidence="1" type="ORF">G6048_40695</name>
</gene>
<reference evidence="1 2" key="1">
    <citation type="submission" date="2020-02" db="EMBL/GenBank/DDBJ databases">
        <title>Whole-genome analyses of novel actinobacteria.</title>
        <authorList>
            <person name="Sahin N."/>
            <person name="Tokatli A."/>
        </authorList>
    </citation>
    <scope>NUCLEOTIDE SEQUENCE [LARGE SCALE GENOMIC DNA]</scope>
    <source>
        <strain evidence="1 2">YC419</strain>
    </source>
</reference>
<evidence type="ECO:0000313" key="1">
    <source>
        <dbReference type="EMBL" id="NGO48141.1"/>
    </source>
</evidence>